<evidence type="ECO:0000256" key="12">
    <source>
        <dbReference type="ARBA" id="ARBA00023002"/>
    </source>
</evidence>
<evidence type="ECO:0000256" key="4">
    <source>
        <dbReference type="ARBA" id="ARBA00011738"/>
    </source>
</evidence>
<organism evidence="20 21">
    <name type="scientific">Sinobaca qinghaiensis</name>
    <dbReference type="NCBI Taxonomy" id="342944"/>
    <lineage>
        <taxon>Bacteria</taxon>
        <taxon>Bacillati</taxon>
        <taxon>Bacillota</taxon>
        <taxon>Bacilli</taxon>
        <taxon>Bacillales</taxon>
        <taxon>Sporolactobacillaceae</taxon>
        <taxon>Sinobaca</taxon>
    </lineage>
</organism>
<evidence type="ECO:0000256" key="10">
    <source>
        <dbReference type="ARBA" id="ARBA00022842"/>
    </source>
</evidence>
<dbReference type="GO" id="GO:0006102">
    <property type="term" value="P:isocitrate metabolic process"/>
    <property type="evidence" value="ECO:0007669"/>
    <property type="project" value="TreeGrafter"/>
</dbReference>
<dbReference type="GO" id="GO:0051287">
    <property type="term" value="F:NAD binding"/>
    <property type="evidence" value="ECO:0007669"/>
    <property type="project" value="InterPro"/>
</dbReference>
<dbReference type="GO" id="GO:0004449">
    <property type="term" value="F:isocitrate dehydrogenase (NAD+) activity"/>
    <property type="evidence" value="ECO:0007669"/>
    <property type="project" value="TreeGrafter"/>
</dbReference>
<keyword evidence="9" id="KW-0479">Metal-binding</keyword>
<keyword evidence="11" id="KW-0521">NADP</keyword>
<evidence type="ECO:0000256" key="1">
    <source>
        <dbReference type="ARBA" id="ARBA00001936"/>
    </source>
</evidence>
<feature type="domain" description="Isopropylmalate dehydrogenase-like" evidence="19">
    <location>
        <begin position="5"/>
        <end position="333"/>
    </location>
</feature>
<dbReference type="InterPro" id="IPR024084">
    <property type="entry name" value="IsoPropMal-DH-like_dom"/>
</dbReference>
<comment type="cofactor">
    <cofactor evidence="2">
        <name>Mg(2+)</name>
        <dbReference type="ChEBI" id="CHEBI:18420"/>
    </cofactor>
</comment>
<dbReference type="PANTHER" id="PTHR11835:SF43">
    <property type="entry name" value="ISOPROPYLMALATE DEHYDROGENASE-LIKE DOMAIN-CONTAINING PROTEIN"/>
    <property type="match status" value="1"/>
</dbReference>
<evidence type="ECO:0000256" key="14">
    <source>
        <dbReference type="ARBA" id="ARBA00023554"/>
    </source>
</evidence>
<evidence type="ECO:0000256" key="16">
    <source>
        <dbReference type="ARBA" id="ARBA00029990"/>
    </source>
</evidence>
<dbReference type="OrthoDB" id="9806254at2"/>
<evidence type="ECO:0000313" key="21">
    <source>
        <dbReference type="Proteomes" id="UP000285120"/>
    </source>
</evidence>
<evidence type="ECO:0000259" key="19">
    <source>
        <dbReference type="SMART" id="SM01329"/>
    </source>
</evidence>
<reference evidence="20 21" key="1">
    <citation type="submission" date="2018-09" db="EMBL/GenBank/DDBJ databases">
        <title>Genomic Encyclopedia of Archaeal and Bacterial Type Strains, Phase II (KMG-II): from individual species to whole genera.</title>
        <authorList>
            <person name="Goeker M."/>
        </authorList>
    </citation>
    <scope>NUCLEOTIDE SEQUENCE [LARGE SCALE GENOMIC DNA]</scope>
    <source>
        <strain evidence="20 21">DSM 17008</strain>
    </source>
</reference>
<dbReference type="Gene3D" id="3.30.70.1570">
    <property type="match status" value="1"/>
</dbReference>
<accession>A0A419UX81</accession>
<dbReference type="InterPro" id="IPR019818">
    <property type="entry name" value="IsoCit/isopropylmalate_DH_CS"/>
</dbReference>
<dbReference type="GO" id="GO:0004450">
    <property type="term" value="F:isocitrate dehydrogenase (NADP+) activity"/>
    <property type="evidence" value="ECO:0007669"/>
    <property type="project" value="UniProtKB-EC"/>
</dbReference>
<gene>
    <name evidence="20" type="ORF">ATL39_3163</name>
</gene>
<comment type="cofactor">
    <cofactor evidence="1">
        <name>Mn(2+)</name>
        <dbReference type="ChEBI" id="CHEBI:29035"/>
    </cofactor>
</comment>
<evidence type="ECO:0000256" key="9">
    <source>
        <dbReference type="ARBA" id="ARBA00022723"/>
    </source>
</evidence>
<evidence type="ECO:0000256" key="8">
    <source>
        <dbReference type="ARBA" id="ARBA00022532"/>
    </source>
</evidence>
<dbReference type="AlphaFoldDB" id="A0A419UX81"/>
<proteinExistence type="inferred from homology"/>
<keyword evidence="13" id="KW-0464">Manganese</keyword>
<dbReference type="GO" id="GO:0006097">
    <property type="term" value="P:glyoxylate cycle"/>
    <property type="evidence" value="ECO:0007669"/>
    <property type="project" value="UniProtKB-KW"/>
</dbReference>
<dbReference type="NCBIfam" id="TIGR02924">
    <property type="entry name" value="ICDH_alpha"/>
    <property type="match status" value="1"/>
</dbReference>
<dbReference type="Proteomes" id="UP000285120">
    <property type="component" value="Unassembled WGS sequence"/>
</dbReference>
<name>A0A419UX81_9BACL</name>
<keyword evidence="10" id="KW-0460">Magnesium</keyword>
<keyword evidence="8" id="KW-0816">Tricarboxylic acid cycle</keyword>
<dbReference type="PROSITE" id="PS00470">
    <property type="entry name" value="IDH_IMDH"/>
    <property type="match status" value="1"/>
</dbReference>
<dbReference type="SUPFAM" id="SSF53659">
    <property type="entry name" value="Isocitrate/Isopropylmalate dehydrogenase-like"/>
    <property type="match status" value="1"/>
</dbReference>
<dbReference type="Pfam" id="PF00180">
    <property type="entry name" value="Iso_dh"/>
    <property type="match status" value="1"/>
</dbReference>
<dbReference type="FunFam" id="3.40.718.10:FF:000020">
    <property type="entry name" value="Isocitrate dehydrogenase"/>
    <property type="match status" value="1"/>
</dbReference>
<evidence type="ECO:0000313" key="20">
    <source>
        <dbReference type="EMBL" id="RKD69736.1"/>
    </source>
</evidence>
<comment type="function">
    <text evidence="18">Catalyzes the oxidative decarboxylation of isocitrate to 2-oxoglutarate and carbon dioxide with the concomitant reduction of NADP(+).</text>
</comment>
<evidence type="ECO:0000256" key="11">
    <source>
        <dbReference type="ARBA" id="ARBA00022857"/>
    </source>
</evidence>
<evidence type="ECO:0000256" key="15">
    <source>
        <dbReference type="ARBA" id="ARBA00029765"/>
    </source>
</evidence>
<evidence type="ECO:0000256" key="3">
    <source>
        <dbReference type="ARBA" id="ARBA00007769"/>
    </source>
</evidence>
<dbReference type="InterPro" id="IPR040978">
    <property type="entry name" value="Isocitrate_DH_TT1725_C"/>
</dbReference>
<keyword evidence="7" id="KW-0329">Glyoxylate bypass</keyword>
<evidence type="ECO:0000256" key="5">
    <source>
        <dbReference type="ARBA" id="ARBA00013013"/>
    </source>
</evidence>
<comment type="catalytic activity">
    <reaction evidence="14">
        <text>D-threo-isocitrate + NADP(+) = 2-oxoglutarate + CO2 + NADPH</text>
        <dbReference type="Rhea" id="RHEA:19629"/>
        <dbReference type="ChEBI" id="CHEBI:15562"/>
        <dbReference type="ChEBI" id="CHEBI:16526"/>
        <dbReference type="ChEBI" id="CHEBI:16810"/>
        <dbReference type="ChEBI" id="CHEBI:57783"/>
        <dbReference type="ChEBI" id="CHEBI:58349"/>
        <dbReference type="EC" id="1.1.1.42"/>
    </reaction>
</comment>
<dbReference type="Gene3D" id="3.40.718.10">
    <property type="entry name" value="Isopropylmalate Dehydrogenase"/>
    <property type="match status" value="1"/>
</dbReference>
<dbReference type="InterPro" id="IPR046997">
    <property type="entry name" value="Isocitrate_DH_TT1725_C_sf"/>
</dbReference>
<protein>
    <recommendedName>
        <fullName evidence="6">Isocitrate dehydrogenase [NADP]</fullName>
        <ecNumber evidence="5">1.1.1.42</ecNumber>
    </recommendedName>
    <alternativeName>
        <fullName evidence="15">IDP</fullName>
    </alternativeName>
    <alternativeName>
        <fullName evidence="16">NADP(+)-specific ICDH</fullName>
    </alternativeName>
    <alternativeName>
        <fullName evidence="17">Oxalosuccinate decarboxylase</fullName>
    </alternativeName>
</protein>
<evidence type="ECO:0000256" key="2">
    <source>
        <dbReference type="ARBA" id="ARBA00001946"/>
    </source>
</evidence>
<evidence type="ECO:0000256" key="6">
    <source>
        <dbReference type="ARBA" id="ARBA00019562"/>
    </source>
</evidence>
<dbReference type="NCBIfam" id="NF006673">
    <property type="entry name" value="PRK09222.1"/>
    <property type="match status" value="1"/>
</dbReference>
<dbReference type="EMBL" id="RAPK01000011">
    <property type="protein sequence ID" value="RKD69736.1"/>
    <property type="molecule type" value="Genomic_DNA"/>
</dbReference>
<dbReference type="GO" id="GO:0000287">
    <property type="term" value="F:magnesium ion binding"/>
    <property type="evidence" value="ECO:0007669"/>
    <property type="project" value="InterPro"/>
</dbReference>
<dbReference type="RefSeq" id="WP_120194291.1">
    <property type="nucleotide sequence ID" value="NZ_RAPK01000011.1"/>
</dbReference>
<sequence length="482" mass="53121">MKKTPITVARGDGIGPEIMDAVLHILEKAEAAVEPEFIEIGKDAYLEGWSTGVPDSAWESLLRTKVFLKAPITTPQGGGYKSLNVTIRSSLGLYANIRPTLSYAPHVKTNHPDMDLVIIRENEEDLYTGIEYQQTPEVVQSLKIITRPGSERLIRHAFEYAKEHNRSKVTCVTKDNIMKRTDGLFHQVFNEIAEEYKDMETDHWIVDIGLAKIADSPEQFDVVVMPNLYGDIGSDIASQISGSVGLGGSANIGDENAMFEAIHGSAPDIAGQGIANPSGLLHGAIQMLVHINQPETASLIHNAWFKTLEDGVYTGDIAKGSASVSTLEFAEAVVERLGQKPDTFEPMVYETGSRKKANTSTVALNAEERASSVERRLEGTDVFLFENRRSVDQIAEILEKLTGELRLTVITNRGANVYPKGAAEIFTTDHWRCRFMPGADQTASHEGIQELLEKIKEAGLEWIQVENLYSFDGEPGYSEAKK</sequence>
<evidence type="ECO:0000256" key="7">
    <source>
        <dbReference type="ARBA" id="ARBA00022435"/>
    </source>
</evidence>
<dbReference type="Pfam" id="PF18324">
    <property type="entry name" value="Isocitrate_DH_C_bact"/>
    <property type="match status" value="1"/>
</dbReference>
<dbReference type="InterPro" id="IPR014273">
    <property type="entry name" value="Isocitrate_DH_bac-typ"/>
</dbReference>
<evidence type="ECO:0000256" key="17">
    <source>
        <dbReference type="ARBA" id="ARBA00031098"/>
    </source>
</evidence>
<evidence type="ECO:0000256" key="18">
    <source>
        <dbReference type="ARBA" id="ARBA00046127"/>
    </source>
</evidence>
<evidence type="ECO:0000256" key="13">
    <source>
        <dbReference type="ARBA" id="ARBA00023211"/>
    </source>
</evidence>
<comment type="caution">
    <text evidence="20">The sequence shown here is derived from an EMBL/GenBank/DDBJ whole genome shotgun (WGS) entry which is preliminary data.</text>
</comment>
<dbReference type="EC" id="1.1.1.42" evidence="5"/>
<keyword evidence="21" id="KW-1185">Reference proteome</keyword>
<dbReference type="SMART" id="SM01329">
    <property type="entry name" value="Iso_dh"/>
    <property type="match status" value="1"/>
</dbReference>
<dbReference type="GO" id="GO:0006099">
    <property type="term" value="P:tricarboxylic acid cycle"/>
    <property type="evidence" value="ECO:0007669"/>
    <property type="project" value="UniProtKB-KW"/>
</dbReference>
<comment type="similarity">
    <text evidence="3">Belongs to the isocitrate and isopropylmalate dehydrogenases family.</text>
</comment>
<keyword evidence="12" id="KW-0560">Oxidoreductase</keyword>
<dbReference type="PANTHER" id="PTHR11835">
    <property type="entry name" value="DECARBOXYLATING DEHYDROGENASES-ISOCITRATE, ISOPROPYLMALATE, TARTRATE"/>
    <property type="match status" value="1"/>
</dbReference>
<comment type="subunit">
    <text evidence="4">Homodimer.</text>
</comment>